<reference evidence="1 2" key="1">
    <citation type="submission" date="2015-09" db="EMBL/GenBank/DDBJ databases">
        <authorList>
            <consortium name="Pathogen Informatics"/>
        </authorList>
    </citation>
    <scope>NUCLEOTIDE SEQUENCE [LARGE SCALE GENOMIC DNA]</scope>
    <source>
        <strain evidence="1 2">2789STDY5608863</strain>
    </source>
</reference>
<evidence type="ECO:0000313" key="1">
    <source>
        <dbReference type="EMBL" id="CUN13288.1"/>
    </source>
</evidence>
<evidence type="ECO:0000313" key="2">
    <source>
        <dbReference type="Proteomes" id="UP000095495"/>
    </source>
</evidence>
<accession>A0A173UI79</accession>
<dbReference type="RefSeq" id="WP_055263740.1">
    <property type="nucleotide sequence ID" value="NZ_CYXV01000014.1"/>
</dbReference>
<dbReference type="Pfam" id="PF09669">
    <property type="entry name" value="Phage_pRha"/>
    <property type="match status" value="1"/>
</dbReference>
<dbReference type="AlphaFoldDB" id="A0A173UI79"/>
<dbReference type="Proteomes" id="UP000095495">
    <property type="component" value="Unassembled WGS sequence"/>
</dbReference>
<organism evidence="1 2">
    <name type="scientific">Roseburia faecis</name>
    <dbReference type="NCBI Taxonomy" id="301302"/>
    <lineage>
        <taxon>Bacteria</taxon>
        <taxon>Bacillati</taxon>
        <taxon>Bacillota</taxon>
        <taxon>Clostridia</taxon>
        <taxon>Lachnospirales</taxon>
        <taxon>Lachnospiraceae</taxon>
        <taxon>Roseburia</taxon>
    </lineage>
</organism>
<sequence>MNQIEQTITTLEIAEMMGMRHDRVLRKLEGQDVRGKHTEGIIEILTHHNLGASDYFIPSTYKDESGKENKCYKVTKLGCDFLANKFNGEKGIVFTARYVKRFTDMEKTIKKPQAALPKNDDLFADCYISKQQLDASRGAWFRKNNWKLKIIMEQFGWTRKFLYHKILVELSDIYDLELEEKFYVQRFGYRPEYKLDLLDGSKSLARLATGYINYLLTEEGDY</sequence>
<dbReference type="EMBL" id="CYXV01000014">
    <property type="protein sequence ID" value="CUN13288.1"/>
    <property type="molecule type" value="Genomic_DNA"/>
</dbReference>
<name>A0A173UI79_9FIRM</name>
<proteinExistence type="predicted"/>
<dbReference type="InterPro" id="IPR014054">
    <property type="entry name" value="Phage_regulatory_Rha"/>
</dbReference>
<gene>
    <name evidence="1" type="ORF">ERS852420_02907</name>
</gene>
<protein>
    <submittedName>
        <fullName evidence="1">Uncharacterized phage-encoded protein</fullName>
    </submittedName>
</protein>